<dbReference type="Proteomes" id="UP000314982">
    <property type="component" value="Unassembled WGS sequence"/>
</dbReference>
<dbReference type="InterPro" id="IPR039809">
    <property type="entry name" value="Chemokine_b/g/d"/>
</dbReference>
<dbReference type="CDD" id="cd00273">
    <property type="entry name" value="Chemokine_CXC"/>
    <property type="match status" value="1"/>
</dbReference>
<accession>A0A4W5PTX9</accession>
<dbReference type="PRINTS" id="PR00437">
    <property type="entry name" value="SMALLCYTKCXC"/>
</dbReference>
<organism evidence="8 9">
    <name type="scientific">Hucho hucho</name>
    <name type="common">huchen</name>
    <dbReference type="NCBI Taxonomy" id="62062"/>
    <lineage>
        <taxon>Eukaryota</taxon>
        <taxon>Metazoa</taxon>
        <taxon>Chordata</taxon>
        <taxon>Craniata</taxon>
        <taxon>Vertebrata</taxon>
        <taxon>Euteleostomi</taxon>
        <taxon>Actinopterygii</taxon>
        <taxon>Neopterygii</taxon>
        <taxon>Teleostei</taxon>
        <taxon>Protacanthopterygii</taxon>
        <taxon>Salmoniformes</taxon>
        <taxon>Salmonidae</taxon>
        <taxon>Salmoninae</taxon>
        <taxon>Hucho</taxon>
    </lineage>
</organism>
<reference evidence="8" key="2">
    <citation type="submission" date="2025-08" db="UniProtKB">
        <authorList>
            <consortium name="Ensembl"/>
        </authorList>
    </citation>
    <scope>IDENTIFICATION</scope>
</reference>
<reference evidence="9" key="1">
    <citation type="submission" date="2018-06" db="EMBL/GenBank/DDBJ databases">
        <title>Genome assembly of Danube salmon.</title>
        <authorList>
            <person name="Macqueen D.J."/>
            <person name="Gundappa M.K."/>
        </authorList>
    </citation>
    <scope>NUCLEOTIDE SEQUENCE [LARGE SCALE GENOMIC DNA]</scope>
</reference>
<comment type="function">
    <text evidence="5">Ligand for cxcr3.2. Chemotactic for macrophages.</text>
</comment>
<evidence type="ECO:0000256" key="4">
    <source>
        <dbReference type="ARBA" id="ARBA00022525"/>
    </source>
</evidence>
<dbReference type="SMART" id="SM00199">
    <property type="entry name" value="SCY"/>
    <property type="match status" value="1"/>
</dbReference>
<name>A0A4W5PTX9_9TELE</name>
<keyword evidence="6" id="KW-0732">Signal</keyword>
<dbReference type="PANTHER" id="PTHR12015:SF198">
    <property type="entry name" value="PLATELET BASIC PROTEIN"/>
    <property type="match status" value="1"/>
</dbReference>
<dbReference type="GO" id="GO:0006952">
    <property type="term" value="P:defense response"/>
    <property type="evidence" value="ECO:0007669"/>
    <property type="project" value="InterPro"/>
</dbReference>
<evidence type="ECO:0000259" key="7">
    <source>
        <dbReference type="SMART" id="SM00199"/>
    </source>
</evidence>
<sequence>MPFKPHYLLVVLTLCCFAVLHALPMGGFAPRLKCRCIRTSSAFISPVWFHKMEILPPGAHCSRIEIIITKKDKTIVCVNPEARWINKVIDRLQSNNKGSAVEQLQ</sequence>
<dbReference type="Pfam" id="PF00048">
    <property type="entry name" value="IL8"/>
    <property type="match status" value="1"/>
</dbReference>
<evidence type="ECO:0000256" key="2">
    <source>
        <dbReference type="ARBA" id="ARBA00010665"/>
    </source>
</evidence>
<evidence type="ECO:0000256" key="6">
    <source>
        <dbReference type="SAM" id="SignalP"/>
    </source>
</evidence>
<dbReference type="FunFam" id="2.40.50.40:FF:000004">
    <property type="entry name" value="C-X-C motif chemokine"/>
    <property type="match status" value="1"/>
</dbReference>
<dbReference type="GO" id="GO:0008009">
    <property type="term" value="F:chemokine activity"/>
    <property type="evidence" value="ECO:0007669"/>
    <property type="project" value="InterPro"/>
</dbReference>
<dbReference type="GO" id="GO:0006955">
    <property type="term" value="P:immune response"/>
    <property type="evidence" value="ECO:0007669"/>
    <property type="project" value="InterPro"/>
</dbReference>
<dbReference type="GO" id="GO:0042056">
    <property type="term" value="F:chemoattractant activity"/>
    <property type="evidence" value="ECO:0007669"/>
    <property type="project" value="UniProtKB-ARBA"/>
</dbReference>
<protein>
    <recommendedName>
        <fullName evidence="7">Chemokine interleukin-8-like domain-containing protein</fullName>
    </recommendedName>
</protein>
<dbReference type="InterPro" id="IPR033899">
    <property type="entry name" value="CXC_Chemokine_domain"/>
</dbReference>
<proteinExistence type="inferred from homology"/>
<dbReference type="InterPro" id="IPR001089">
    <property type="entry name" value="Chemokine_CXC"/>
</dbReference>
<dbReference type="AlphaFoldDB" id="A0A4W5PTX9"/>
<keyword evidence="3" id="KW-0202">Cytokine</keyword>
<dbReference type="Ensembl" id="ENSHHUT00000070550.1">
    <property type="protein sequence ID" value="ENSHHUP00000068261.1"/>
    <property type="gene ID" value="ENSHHUG00000040216.1"/>
</dbReference>
<dbReference type="GO" id="GO:0005615">
    <property type="term" value="C:extracellular space"/>
    <property type="evidence" value="ECO:0007669"/>
    <property type="project" value="UniProtKB-KW"/>
</dbReference>
<comment type="similarity">
    <text evidence="2">Belongs to the intercrine alpha (chemokine CxC) family.</text>
</comment>
<evidence type="ECO:0000313" key="9">
    <source>
        <dbReference type="Proteomes" id="UP000314982"/>
    </source>
</evidence>
<feature type="chain" id="PRO_5021246252" description="Chemokine interleukin-8-like domain-containing protein" evidence="6">
    <location>
        <begin position="23"/>
        <end position="105"/>
    </location>
</feature>
<dbReference type="PANTHER" id="PTHR12015">
    <property type="entry name" value="SMALL INDUCIBLE CYTOKINE A"/>
    <property type="match status" value="1"/>
</dbReference>
<evidence type="ECO:0000256" key="5">
    <source>
        <dbReference type="ARBA" id="ARBA00054901"/>
    </source>
</evidence>
<feature type="domain" description="Chemokine interleukin-8-like" evidence="7">
    <location>
        <begin position="31"/>
        <end position="92"/>
    </location>
</feature>
<dbReference type="STRING" id="62062.ENSHHUP00000068261"/>
<comment type="subcellular location">
    <subcellularLocation>
        <location evidence="1">Secreted</location>
    </subcellularLocation>
</comment>
<evidence type="ECO:0000313" key="8">
    <source>
        <dbReference type="Ensembl" id="ENSHHUP00000068261.1"/>
    </source>
</evidence>
<dbReference type="InterPro" id="IPR001811">
    <property type="entry name" value="Chemokine_IL8-like_dom"/>
</dbReference>
<dbReference type="InterPro" id="IPR036048">
    <property type="entry name" value="Interleukin_8-like_sf"/>
</dbReference>
<dbReference type="Gene3D" id="2.40.50.40">
    <property type="match status" value="1"/>
</dbReference>
<dbReference type="GeneTree" id="ENSGT01000000214878"/>
<feature type="signal peptide" evidence="6">
    <location>
        <begin position="1"/>
        <end position="22"/>
    </location>
</feature>
<keyword evidence="9" id="KW-1185">Reference proteome</keyword>
<evidence type="ECO:0000256" key="1">
    <source>
        <dbReference type="ARBA" id="ARBA00004613"/>
    </source>
</evidence>
<dbReference type="SUPFAM" id="SSF54117">
    <property type="entry name" value="Interleukin 8-like chemokines"/>
    <property type="match status" value="1"/>
</dbReference>
<reference evidence="8" key="3">
    <citation type="submission" date="2025-09" db="UniProtKB">
        <authorList>
            <consortium name="Ensembl"/>
        </authorList>
    </citation>
    <scope>IDENTIFICATION</scope>
</reference>
<evidence type="ECO:0000256" key="3">
    <source>
        <dbReference type="ARBA" id="ARBA00022514"/>
    </source>
</evidence>
<keyword evidence="4" id="KW-0964">Secreted</keyword>